<accession>A0A4V1IWC6</accession>
<name>A0A4V1IWC6_9FUNG</name>
<evidence type="ECO:0000313" key="1">
    <source>
        <dbReference type="EMBL" id="RKP07089.1"/>
    </source>
</evidence>
<sequence length="186" mass="20838">MYKKHLDYVRSQRIDDSRLVIWTDYNGEPDDATAPTLALLGMDDGPAGASLTKKWSYKAVVWEIQSIATHNILVLKQPEEVVNILSLADGSEVRRALLGCWSTSGLYPPDKQWANMSMDSEWQCPKIESTPTEEDAQEDEWGIAPTNYADTEPDASPTALLINKDGVFTVLDFSAFKNQNKACHWD</sequence>
<proteinExistence type="predicted"/>
<gene>
    <name evidence="1" type="ORF">THASP1DRAFT_31103</name>
</gene>
<keyword evidence="2" id="KW-1185">Reference proteome</keyword>
<dbReference type="Proteomes" id="UP000271241">
    <property type="component" value="Unassembled WGS sequence"/>
</dbReference>
<protein>
    <submittedName>
        <fullName evidence="1">Uncharacterized protein</fullName>
    </submittedName>
</protein>
<dbReference type="AlphaFoldDB" id="A0A4V1IWC6"/>
<evidence type="ECO:0000313" key="2">
    <source>
        <dbReference type="Proteomes" id="UP000271241"/>
    </source>
</evidence>
<dbReference type="EMBL" id="KZ992769">
    <property type="protein sequence ID" value="RKP07089.1"/>
    <property type="molecule type" value="Genomic_DNA"/>
</dbReference>
<reference evidence="2" key="1">
    <citation type="journal article" date="2018" name="Nat. Microbiol.">
        <title>Leveraging single-cell genomics to expand the fungal tree of life.</title>
        <authorList>
            <person name="Ahrendt S.R."/>
            <person name="Quandt C.A."/>
            <person name="Ciobanu D."/>
            <person name="Clum A."/>
            <person name="Salamov A."/>
            <person name="Andreopoulos B."/>
            <person name="Cheng J.F."/>
            <person name="Woyke T."/>
            <person name="Pelin A."/>
            <person name="Henrissat B."/>
            <person name="Reynolds N.K."/>
            <person name="Benny G.L."/>
            <person name="Smith M.E."/>
            <person name="James T.Y."/>
            <person name="Grigoriev I.V."/>
        </authorList>
    </citation>
    <scope>NUCLEOTIDE SEQUENCE [LARGE SCALE GENOMIC DNA]</scope>
    <source>
        <strain evidence="2">RSA 1356</strain>
    </source>
</reference>
<organism evidence="1 2">
    <name type="scientific">Thamnocephalis sphaerospora</name>
    <dbReference type="NCBI Taxonomy" id="78915"/>
    <lineage>
        <taxon>Eukaryota</taxon>
        <taxon>Fungi</taxon>
        <taxon>Fungi incertae sedis</taxon>
        <taxon>Zoopagomycota</taxon>
        <taxon>Zoopagomycotina</taxon>
        <taxon>Zoopagomycetes</taxon>
        <taxon>Zoopagales</taxon>
        <taxon>Sigmoideomycetaceae</taxon>
        <taxon>Thamnocephalis</taxon>
    </lineage>
</organism>